<dbReference type="EMBL" id="JARJLG010000017">
    <property type="protein sequence ID" value="KAJ7773737.1"/>
    <property type="molecule type" value="Genomic_DNA"/>
</dbReference>
<dbReference type="AlphaFoldDB" id="A0AAD7JXF4"/>
<evidence type="ECO:0000313" key="3">
    <source>
        <dbReference type="Proteomes" id="UP001215280"/>
    </source>
</evidence>
<evidence type="ECO:0000256" key="1">
    <source>
        <dbReference type="SAM" id="MobiDB-lite"/>
    </source>
</evidence>
<proteinExistence type="predicted"/>
<dbReference type="Proteomes" id="UP001215280">
    <property type="component" value="Unassembled WGS sequence"/>
</dbReference>
<organism evidence="2 3">
    <name type="scientific">Mycena maculata</name>
    <dbReference type="NCBI Taxonomy" id="230809"/>
    <lineage>
        <taxon>Eukaryota</taxon>
        <taxon>Fungi</taxon>
        <taxon>Dikarya</taxon>
        <taxon>Basidiomycota</taxon>
        <taxon>Agaricomycotina</taxon>
        <taxon>Agaricomycetes</taxon>
        <taxon>Agaricomycetidae</taxon>
        <taxon>Agaricales</taxon>
        <taxon>Marasmiineae</taxon>
        <taxon>Mycenaceae</taxon>
        <taxon>Mycena</taxon>
    </lineage>
</organism>
<feature type="region of interest" description="Disordered" evidence="1">
    <location>
        <begin position="48"/>
        <end position="122"/>
    </location>
</feature>
<protein>
    <submittedName>
        <fullName evidence="2">Uncharacterized protein</fullName>
    </submittedName>
</protein>
<feature type="compositionally biased region" description="Basic and acidic residues" evidence="1">
    <location>
        <begin position="60"/>
        <end position="71"/>
    </location>
</feature>
<feature type="compositionally biased region" description="Polar residues" evidence="1">
    <location>
        <begin position="106"/>
        <end position="116"/>
    </location>
</feature>
<comment type="caution">
    <text evidence="2">The sequence shown here is derived from an EMBL/GenBank/DDBJ whole genome shotgun (WGS) entry which is preliminary data.</text>
</comment>
<reference evidence="2" key="1">
    <citation type="submission" date="2023-03" db="EMBL/GenBank/DDBJ databases">
        <title>Massive genome expansion in bonnet fungi (Mycena s.s.) driven by repeated elements and novel gene families across ecological guilds.</title>
        <authorList>
            <consortium name="Lawrence Berkeley National Laboratory"/>
            <person name="Harder C.B."/>
            <person name="Miyauchi S."/>
            <person name="Viragh M."/>
            <person name="Kuo A."/>
            <person name="Thoen E."/>
            <person name="Andreopoulos B."/>
            <person name="Lu D."/>
            <person name="Skrede I."/>
            <person name="Drula E."/>
            <person name="Henrissat B."/>
            <person name="Morin E."/>
            <person name="Kohler A."/>
            <person name="Barry K."/>
            <person name="LaButti K."/>
            <person name="Morin E."/>
            <person name="Salamov A."/>
            <person name="Lipzen A."/>
            <person name="Mereny Z."/>
            <person name="Hegedus B."/>
            <person name="Baldrian P."/>
            <person name="Stursova M."/>
            <person name="Weitz H."/>
            <person name="Taylor A."/>
            <person name="Grigoriev I.V."/>
            <person name="Nagy L.G."/>
            <person name="Martin F."/>
            <person name="Kauserud H."/>
        </authorList>
    </citation>
    <scope>NUCLEOTIDE SEQUENCE</scope>
    <source>
        <strain evidence="2">CBHHK188m</strain>
    </source>
</reference>
<evidence type="ECO:0000313" key="2">
    <source>
        <dbReference type="EMBL" id="KAJ7773737.1"/>
    </source>
</evidence>
<sequence length="235" mass="25995">MASLLWWGLLEVQSGENGENSGWALAVYEVCKVLTAITEEIKEWDTAKTTKTTKRKHGGGTKDGDNSDSRISKRQKHVPKEKELVVSPRRTRSAPDPARPHARYNGSKSVSNTTAHTDGKGVERAWATTSQTGSKQNPMLRTWAPKEVHWNGARIPLNAQAQKIIAHTIQVHQRTGRGPATLQKANKIIHGVYEKAAALQIRPPHTAGALQHSKRGRDKDEDELVGFPAQKMIKI</sequence>
<accession>A0AAD7JXF4</accession>
<name>A0AAD7JXF4_9AGAR</name>
<keyword evidence="3" id="KW-1185">Reference proteome</keyword>
<gene>
    <name evidence="2" type="ORF">DFH07DRAFT_952775</name>
</gene>